<keyword evidence="2" id="KW-0479">Metal-binding</keyword>
<dbReference type="Gene3D" id="2.60.120.260">
    <property type="entry name" value="Galactose-binding domain-like"/>
    <property type="match status" value="1"/>
</dbReference>
<dbReference type="Pfam" id="PF00127">
    <property type="entry name" value="Copper-bind"/>
    <property type="match status" value="1"/>
</dbReference>
<comment type="caution">
    <text evidence="7">The sequence shown here is derived from an EMBL/GenBank/DDBJ whole genome shotgun (WGS) entry which is preliminary data.</text>
</comment>
<dbReference type="InterPro" id="IPR028871">
    <property type="entry name" value="BlueCu_1_BS"/>
</dbReference>
<organism evidence="7">
    <name type="scientific">Pricia antarctica</name>
    <dbReference type="NCBI Taxonomy" id="641691"/>
    <lineage>
        <taxon>Bacteria</taxon>
        <taxon>Pseudomonadati</taxon>
        <taxon>Bacteroidota</taxon>
        <taxon>Flavobacteriia</taxon>
        <taxon>Flavobacteriales</taxon>
        <taxon>Flavobacteriaceae</taxon>
        <taxon>Pricia</taxon>
    </lineage>
</organism>
<evidence type="ECO:0000313" key="7">
    <source>
        <dbReference type="EMBL" id="HEA22901.1"/>
    </source>
</evidence>
<dbReference type="SUPFAM" id="SSF49503">
    <property type="entry name" value="Cupredoxins"/>
    <property type="match status" value="1"/>
</dbReference>
<evidence type="ECO:0000259" key="5">
    <source>
        <dbReference type="Pfam" id="PF00127"/>
    </source>
</evidence>
<dbReference type="SUPFAM" id="SSF50952">
    <property type="entry name" value="Soluble quinoprotein glucose dehydrogenase"/>
    <property type="match status" value="1"/>
</dbReference>
<name>A0A831QTH4_9FLAO</name>
<dbReference type="InterPro" id="IPR008979">
    <property type="entry name" value="Galactose-bd-like_sf"/>
</dbReference>
<dbReference type="InterPro" id="IPR055557">
    <property type="entry name" value="DUF7133"/>
</dbReference>
<evidence type="ECO:0000256" key="3">
    <source>
        <dbReference type="ARBA" id="ARBA00022982"/>
    </source>
</evidence>
<dbReference type="InterPro" id="IPR011041">
    <property type="entry name" value="Quinoprot_gluc/sorb_DH_b-prop"/>
</dbReference>
<evidence type="ECO:0000256" key="1">
    <source>
        <dbReference type="ARBA" id="ARBA00022448"/>
    </source>
</evidence>
<sequence>MKKSLASLLSISFGIVVFTGCKSEKEPPPALAYSGENPRVQVPLSPEDSQKHIQLPEGFTAELFAAEPEIINPIAFTWDERGRLWVVQSQDYPHKLGNDVGGDRITICEDTDGDGKADKFTDFATKQSLSTGITLVKGGAIVSQAPDMVFLEDNNGDDKMDKRTVLFSGFGTFDTHAGPSSLRYGIDNALWGAVGYSGFENKFKGDSIHFERGVYRFGKDGSYLEPVGQFDNNTWGMGYNENFEIFGSTANNNHACYVGIPLKHYNYLDKMPSWALNADFIQGHYEISPVDTIPLQQVDVRGGYTAAAGANFYTARNYPKKYQNQMYVSEPTGHLVHIAKIEKDGAGYKEVDGGNIFASTDAWTAPVFAETGPDGNLWVADWYNPVIQHNPDKRGMDNQIWNDDKGEGNAHINKLRDYGHGRIYIITYEDSDDSEITNLDRDDNTALLKALQSDNLFWRTTAQRIIVEENKKELIPDLITIAGDASQTDKDGLNAPALHALWTLDGLHALNGKNGEANTVAKEALSSSSYAVKRAALALLPETKEGSELLASSGLLSSDDPQVRLAAVVRASELPESGALYTEMEKVAKEESITSDKWLNAAVKVYFRELNTEEVEPASVEIIVPSADEKSTTWRYTNEKPAEDWMASGFADTNWKSGEGMFGGQVGDRIKTEWKSDDIWLRKEFTLDEALDEPVIKIAFDDNYELYINGEAVLAEIGASGQYKFMKVDEEKSGLFKKGKNLMAVHCKNTGGGQHIDVGIGKIGKVKADVIFNLKTVSQKMAYNKTELRAKAGQTVEIILENVDQMPHNLVVIAAGSLDTFGPLVDEFVVTPDAVKMGYVPNSRYVLGATEMLDPNESGSIIFTLPDEPGTYPFVCTFPGHWRFMQGVIIVTASDANDAKDNDV</sequence>
<dbReference type="CDD" id="cd04233">
    <property type="entry name" value="Auracyanin"/>
    <property type="match status" value="1"/>
</dbReference>
<dbReference type="AlphaFoldDB" id="A0A831QTH4"/>
<feature type="domain" description="DUF7133" evidence="6">
    <location>
        <begin position="45"/>
        <end position="429"/>
    </location>
</feature>
<accession>A0A831QTH4</accession>
<dbReference type="InterPro" id="IPR008972">
    <property type="entry name" value="Cupredoxin"/>
</dbReference>
<evidence type="ECO:0000256" key="2">
    <source>
        <dbReference type="ARBA" id="ARBA00022723"/>
    </source>
</evidence>
<dbReference type="NCBIfam" id="TIGR02604">
    <property type="entry name" value="Piru_Ver_Nterm"/>
    <property type="match status" value="1"/>
</dbReference>
<dbReference type="PANTHER" id="PTHR33546:SF1">
    <property type="entry name" value="LARGE, MULTIFUNCTIONAL SECRETED PROTEIN"/>
    <property type="match status" value="1"/>
</dbReference>
<dbReference type="SUPFAM" id="SSF49785">
    <property type="entry name" value="Galactose-binding domain-like"/>
    <property type="match status" value="1"/>
</dbReference>
<gene>
    <name evidence="7" type="ORF">ENH87_18555</name>
</gene>
<evidence type="ECO:0000259" key="6">
    <source>
        <dbReference type="Pfam" id="PF23500"/>
    </source>
</evidence>
<dbReference type="Gene3D" id="1.25.10.10">
    <property type="entry name" value="Leucine-rich Repeat Variant"/>
    <property type="match status" value="1"/>
</dbReference>
<evidence type="ECO:0000256" key="4">
    <source>
        <dbReference type="ARBA" id="ARBA00023008"/>
    </source>
</evidence>
<dbReference type="SUPFAM" id="SSF48371">
    <property type="entry name" value="ARM repeat"/>
    <property type="match status" value="1"/>
</dbReference>
<dbReference type="EMBL" id="DRGL01000069">
    <property type="protein sequence ID" value="HEA22901.1"/>
    <property type="molecule type" value="Genomic_DNA"/>
</dbReference>
<dbReference type="GO" id="GO:0009055">
    <property type="term" value="F:electron transfer activity"/>
    <property type="evidence" value="ECO:0007669"/>
    <property type="project" value="InterPro"/>
</dbReference>
<dbReference type="PROSITE" id="PS00196">
    <property type="entry name" value="COPPER_BLUE"/>
    <property type="match status" value="1"/>
</dbReference>
<dbReference type="Proteomes" id="UP000886191">
    <property type="component" value="Unassembled WGS sequence"/>
</dbReference>
<dbReference type="Pfam" id="PF23500">
    <property type="entry name" value="DUF7133"/>
    <property type="match status" value="1"/>
</dbReference>
<dbReference type="PROSITE" id="PS51257">
    <property type="entry name" value="PROKAR_LIPOPROTEIN"/>
    <property type="match status" value="1"/>
</dbReference>
<dbReference type="PANTHER" id="PTHR33546">
    <property type="entry name" value="LARGE, MULTIFUNCTIONAL SECRETED PROTEIN-RELATED"/>
    <property type="match status" value="1"/>
</dbReference>
<keyword evidence="3" id="KW-0249">Electron transport</keyword>
<keyword evidence="4" id="KW-0186">Copper</keyword>
<keyword evidence="1" id="KW-0813">Transport</keyword>
<dbReference type="InterPro" id="IPR016024">
    <property type="entry name" value="ARM-type_fold"/>
</dbReference>
<dbReference type="Gene3D" id="2.60.40.420">
    <property type="entry name" value="Cupredoxins - blue copper proteins"/>
    <property type="match status" value="1"/>
</dbReference>
<dbReference type="InterPro" id="IPR000923">
    <property type="entry name" value="BlueCu_1"/>
</dbReference>
<dbReference type="InterPro" id="IPR013428">
    <property type="entry name" value="Membrane-bound_put_N"/>
</dbReference>
<reference evidence="7" key="1">
    <citation type="journal article" date="2020" name="mSystems">
        <title>Genome- and Community-Level Interaction Insights into Carbon Utilization and Element Cycling Functions of Hydrothermarchaeota in Hydrothermal Sediment.</title>
        <authorList>
            <person name="Zhou Z."/>
            <person name="Liu Y."/>
            <person name="Xu W."/>
            <person name="Pan J."/>
            <person name="Luo Z.H."/>
            <person name="Li M."/>
        </authorList>
    </citation>
    <scope>NUCLEOTIDE SEQUENCE [LARGE SCALE GENOMIC DNA]</scope>
    <source>
        <strain evidence="7">HyVt-345</strain>
    </source>
</reference>
<feature type="domain" description="Blue (type 1) copper" evidence="5">
    <location>
        <begin position="774"/>
        <end position="891"/>
    </location>
</feature>
<proteinExistence type="predicted"/>
<dbReference type="GO" id="GO:0005507">
    <property type="term" value="F:copper ion binding"/>
    <property type="evidence" value="ECO:0007669"/>
    <property type="project" value="InterPro"/>
</dbReference>
<protein>
    <submittedName>
        <fullName evidence="7">Dehydrogenase</fullName>
    </submittedName>
</protein>
<dbReference type="InterPro" id="IPR011989">
    <property type="entry name" value="ARM-like"/>
</dbReference>